<comment type="subcellular location">
    <subcellularLocation>
        <location evidence="2">Secreted</location>
    </subcellularLocation>
</comment>
<dbReference type="STRING" id="13735.ENSPSIP00000017928"/>
<dbReference type="AlphaFoldDB" id="K7GCB7"/>
<dbReference type="InterPro" id="IPR035976">
    <property type="entry name" value="Sushi/SCR/CCP_sf"/>
</dbReference>
<dbReference type="KEGG" id="pss:102452851"/>
<dbReference type="GO" id="GO:0009986">
    <property type="term" value="C:cell surface"/>
    <property type="evidence" value="ECO:0007669"/>
    <property type="project" value="Ensembl"/>
</dbReference>
<dbReference type="SUPFAM" id="SSF57535">
    <property type="entry name" value="Complement control module/SCR domain"/>
    <property type="match status" value="5"/>
</dbReference>
<dbReference type="GO" id="GO:0042627">
    <property type="term" value="C:chylomicron"/>
    <property type="evidence" value="ECO:0007669"/>
    <property type="project" value="Ensembl"/>
</dbReference>
<proteinExistence type="predicted"/>
<dbReference type="GO" id="GO:0031639">
    <property type="term" value="P:plasminogen activation"/>
    <property type="evidence" value="ECO:0007669"/>
    <property type="project" value="Ensembl"/>
</dbReference>
<dbReference type="eggNOG" id="KOG4297">
    <property type="taxonomic scope" value="Eukaryota"/>
</dbReference>
<evidence type="ECO:0000256" key="14">
    <source>
        <dbReference type="SAM" id="SignalP"/>
    </source>
</evidence>
<evidence type="ECO:0000256" key="5">
    <source>
        <dbReference type="ARBA" id="ARBA00022659"/>
    </source>
</evidence>
<dbReference type="GO" id="GO:0060230">
    <property type="term" value="F:lipoprotein lipase activator activity"/>
    <property type="evidence" value="ECO:0007669"/>
    <property type="project" value="Ensembl"/>
</dbReference>
<keyword evidence="8" id="KW-0677">Repeat</keyword>
<keyword evidence="9 13" id="KW-1015">Disulfide bond</keyword>
<evidence type="ECO:0000313" key="17">
    <source>
        <dbReference type="Proteomes" id="UP000007267"/>
    </source>
</evidence>
<feature type="domain" description="Sushi" evidence="15">
    <location>
        <begin position="21"/>
        <end position="81"/>
    </location>
</feature>
<dbReference type="GeneID" id="102452851"/>
<dbReference type="GO" id="GO:0090208">
    <property type="term" value="P:positive regulation of triglyceride metabolic process"/>
    <property type="evidence" value="ECO:0007669"/>
    <property type="project" value="Ensembl"/>
</dbReference>
<evidence type="ECO:0000256" key="4">
    <source>
        <dbReference type="ARBA" id="ARBA00022525"/>
    </source>
</evidence>
<feature type="domain" description="Sushi" evidence="15">
    <location>
        <begin position="82"/>
        <end position="139"/>
    </location>
</feature>
<dbReference type="GeneTree" id="ENSGT00940000157228"/>
<dbReference type="GO" id="GO:0034361">
    <property type="term" value="C:very-low-density lipoprotein particle"/>
    <property type="evidence" value="ECO:0007669"/>
    <property type="project" value="Ensembl"/>
</dbReference>
<evidence type="ECO:0000256" key="11">
    <source>
        <dbReference type="ARBA" id="ARBA00029855"/>
    </source>
</evidence>
<dbReference type="GO" id="GO:0001937">
    <property type="term" value="P:negative regulation of endothelial cell proliferation"/>
    <property type="evidence" value="ECO:0007669"/>
    <property type="project" value="Ensembl"/>
</dbReference>
<evidence type="ECO:0000259" key="15">
    <source>
        <dbReference type="PROSITE" id="PS50923"/>
    </source>
</evidence>
<keyword evidence="6" id="KW-0358">Heparin-binding</keyword>
<comment type="caution">
    <text evidence="13">Lacks conserved residue(s) required for the propagation of feature annotation.</text>
</comment>
<dbReference type="GO" id="GO:0034372">
    <property type="term" value="P:very-low-density lipoprotein particle remodeling"/>
    <property type="evidence" value="ECO:0007669"/>
    <property type="project" value="Ensembl"/>
</dbReference>
<keyword evidence="10" id="KW-0325">Glycoprotein</keyword>
<protein>
    <recommendedName>
        <fullName evidence="3">Beta-2-glycoprotein 1</fullName>
    </recommendedName>
    <alternativeName>
        <fullName evidence="11">Apolipoprotein H</fullName>
    </alternativeName>
    <alternativeName>
        <fullName evidence="12">Beta-2-glycoprotein I</fullName>
    </alternativeName>
</protein>
<dbReference type="Gene3D" id="2.10.70.10">
    <property type="entry name" value="Complement Module, domain 1"/>
    <property type="match status" value="5"/>
</dbReference>
<keyword evidence="7 14" id="KW-0732">Signal</keyword>
<evidence type="ECO:0000256" key="12">
    <source>
        <dbReference type="ARBA" id="ARBA00033414"/>
    </source>
</evidence>
<dbReference type="HOGENOM" id="CLU_020107_2_0_1"/>
<dbReference type="InterPro" id="IPR015104">
    <property type="entry name" value="Sushi_2"/>
</dbReference>
<dbReference type="OrthoDB" id="6103690at2759"/>
<dbReference type="RefSeq" id="XP_006110636.1">
    <property type="nucleotide sequence ID" value="XM_006110574.3"/>
</dbReference>
<dbReference type="GO" id="GO:0034371">
    <property type="term" value="P:chylomicron remodeling"/>
    <property type="evidence" value="ECO:0007669"/>
    <property type="project" value="Ensembl"/>
</dbReference>
<reference evidence="16" key="3">
    <citation type="submission" date="2025-08" db="UniProtKB">
        <authorList>
            <consortium name="Ensembl"/>
        </authorList>
    </citation>
    <scope>IDENTIFICATION</scope>
</reference>
<gene>
    <name evidence="16" type="primary">APOH</name>
</gene>
<reference evidence="16" key="4">
    <citation type="submission" date="2025-09" db="UniProtKB">
        <authorList>
            <consortium name="Ensembl"/>
        </authorList>
    </citation>
    <scope>IDENTIFICATION</scope>
</reference>
<reference evidence="17" key="1">
    <citation type="submission" date="2011-10" db="EMBL/GenBank/DDBJ databases">
        <authorList>
            <consortium name="Soft-shell Turtle Genome Consortium"/>
        </authorList>
    </citation>
    <scope>NUCLEOTIDE SEQUENCE [LARGE SCALE GENOMIC DNA]</scope>
    <source>
        <strain evidence="17">Daiwa-1</strain>
    </source>
</reference>
<dbReference type="PROSITE" id="PS50923">
    <property type="entry name" value="SUSHI"/>
    <property type="match status" value="4"/>
</dbReference>
<dbReference type="GO" id="GO:0035473">
    <property type="term" value="F:lipase binding"/>
    <property type="evidence" value="ECO:0007669"/>
    <property type="project" value="Ensembl"/>
</dbReference>
<keyword evidence="4" id="KW-0964">Secreted</keyword>
<reference evidence="17" key="2">
    <citation type="journal article" date="2013" name="Nat. Genet.">
        <title>The draft genomes of soft-shell turtle and green sea turtle yield insights into the development and evolution of the turtle-specific body plan.</title>
        <authorList>
            <person name="Wang Z."/>
            <person name="Pascual-Anaya J."/>
            <person name="Zadissa A."/>
            <person name="Li W."/>
            <person name="Niimura Y."/>
            <person name="Huang Z."/>
            <person name="Li C."/>
            <person name="White S."/>
            <person name="Xiong Z."/>
            <person name="Fang D."/>
            <person name="Wang B."/>
            <person name="Ming Y."/>
            <person name="Chen Y."/>
            <person name="Zheng Y."/>
            <person name="Kuraku S."/>
            <person name="Pignatelli M."/>
            <person name="Herrero J."/>
            <person name="Beal K."/>
            <person name="Nozawa M."/>
            <person name="Li Q."/>
            <person name="Wang J."/>
            <person name="Zhang H."/>
            <person name="Yu L."/>
            <person name="Shigenobu S."/>
            <person name="Wang J."/>
            <person name="Liu J."/>
            <person name="Flicek P."/>
            <person name="Searle S."/>
            <person name="Wang J."/>
            <person name="Kuratani S."/>
            <person name="Yin Y."/>
            <person name="Aken B."/>
            <person name="Zhang G."/>
            <person name="Irie N."/>
        </authorList>
    </citation>
    <scope>NUCLEOTIDE SEQUENCE [LARGE SCALE GENOMIC DNA]</scope>
    <source>
        <strain evidence="17">Daiwa-1</strain>
    </source>
</reference>
<dbReference type="GO" id="GO:0051918">
    <property type="term" value="P:negative regulation of fibrinolysis"/>
    <property type="evidence" value="ECO:0007669"/>
    <property type="project" value="Ensembl"/>
</dbReference>
<evidence type="ECO:0000256" key="13">
    <source>
        <dbReference type="PROSITE-ProRule" id="PRU00302"/>
    </source>
</evidence>
<comment type="function">
    <text evidence="1">Binds to various kinds of negatively charged substances such as heparin, phospholipids, and dextran sulfate. May prevent activation of the intrinsic blood coagulation cascade by binding to phospholipids on the surface of damaged cells.</text>
</comment>
<keyword evidence="17" id="KW-1185">Reference proteome</keyword>
<dbReference type="CTD" id="350"/>
<feature type="domain" description="Sushi" evidence="15">
    <location>
        <begin position="140"/>
        <end position="202"/>
    </location>
</feature>
<dbReference type="GO" id="GO:0030195">
    <property type="term" value="P:negative regulation of blood coagulation"/>
    <property type="evidence" value="ECO:0007669"/>
    <property type="project" value="Ensembl"/>
</dbReference>
<dbReference type="GO" id="GO:0005543">
    <property type="term" value="F:phospholipid binding"/>
    <property type="evidence" value="ECO:0007669"/>
    <property type="project" value="Ensembl"/>
</dbReference>
<dbReference type="GO" id="GO:0016525">
    <property type="term" value="P:negative regulation of angiogenesis"/>
    <property type="evidence" value="ECO:0007669"/>
    <property type="project" value="Ensembl"/>
</dbReference>
<evidence type="ECO:0000256" key="2">
    <source>
        <dbReference type="ARBA" id="ARBA00004613"/>
    </source>
</evidence>
<organism evidence="16 17">
    <name type="scientific">Pelodiscus sinensis</name>
    <name type="common">Chinese softshell turtle</name>
    <name type="synonym">Trionyx sinensis</name>
    <dbReference type="NCBI Taxonomy" id="13735"/>
    <lineage>
        <taxon>Eukaryota</taxon>
        <taxon>Metazoa</taxon>
        <taxon>Chordata</taxon>
        <taxon>Craniata</taxon>
        <taxon>Vertebrata</taxon>
        <taxon>Euteleostomi</taxon>
        <taxon>Archelosauria</taxon>
        <taxon>Testudinata</taxon>
        <taxon>Testudines</taxon>
        <taxon>Cryptodira</taxon>
        <taxon>Trionychia</taxon>
        <taxon>Trionychidae</taxon>
        <taxon>Pelodiscus</taxon>
    </lineage>
</organism>
<dbReference type="InterPro" id="IPR051277">
    <property type="entry name" value="SEZ6_CSMD_C4BPB_Regulators"/>
</dbReference>
<evidence type="ECO:0000256" key="9">
    <source>
        <dbReference type="ARBA" id="ARBA00023157"/>
    </source>
</evidence>
<evidence type="ECO:0000256" key="6">
    <source>
        <dbReference type="ARBA" id="ARBA00022674"/>
    </source>
</evidence>
<feature type="disulfide bond" evidence="13">
    <location>
        <begin position="23"/>
        <end position="66"/>
    </location>
</feature>
<dbReference type="GO" id="GO:0034364">
    <property type="term" value="C:high-density lipoprotein particle"/>
    <property type="evidence" value="ECO:0007669"/>
    <property type="project" value="Ensembl"/>
</dbReference>
<evidence type="ECO:0000256" key="10">
    <source>
        <dbReference type="ARBA" id="ARBA00023180"/>
    </source>
</evidence>
<sequence>MYPTVLFWWAVTLAHCTLAGNVCPKPPEVPFAKVDVNKIIYERGEEITYTCDPGYSHHSGLKKYVCPWSGKWPINTMRCIPKKCSYPGPLRNGGIDFIDLNYQSLVHFSCEPGYILNGIDTIQCMADGQWNATLPECQPVTCPLPSLPEFGVISYHKLSPGNVSVFQDKISFECLPSFALFGNETATCMANGNWSDIPTCKYVQCPHPATIENGFVNFAVRRTFSPCHSPYVLDGPRESRCEKTGSWSIKPTCKAPCKIPVSKATVLYNGRKIKVQNDLKEGILHAETLFFFCKNKEQKCGYSVPTQCIDGQLTVPACFKEIGLLQSIWKTDPAELAPCAAGVNSK</sequence>
<name>K7GCB7_PELSI</name>
<feature type="chain" id="PRO_5003902810" description="Beta-2-glycoprotein 1" evidence="14">
    <location>
        <begin position="20"/>
        <end position="346"/>
    </location>
</feature>
<accession>K7GCB7</accession>
<dbReference type="EMBL" id="AGCU01002928">
    <property type="status" value="NOT_ANNOTATED_CDS"/>
    <property type="molecule type" value="Genomic_DNA"/>
</dbReference>
<dbReference type="InterPro" id="IPR000436">
    <property type="entry name" value="Sushi_SCR_CCP_dom"/>
</dbReference>
<dbReference type="OMA" id="NWSEKPS"/>
<dbReference type="GO" id="GO:0008201">
    <property type="term" value="F:heparin binding"/>
    <property type="evidence" value="ECO:0007669"/>
    <property type="project" value="UniProtKB-KW"/>
</dbReference>
<dbReference type="Pfam" id="PF09014">
    <property type="entry name" value="Sushi_2"/>
    <property type="match status" value="1"/>
</dbReference>
<evidence type="ECO:0000256" key="7">
    <source>
        <dbReference type="ARBA" id="ARBA00022729"/>
    </source>
</evidence>
<dbReference type="GO" id="GO:0042802">
    <property type="term" value="F:identical protein binding"/>
    <property type="evidence" value="ECO:0007669"/>
    <property type="project" value="Ensembl"/>
</dbReference>
<dbReference type="PANTHER" id="PTHR45656">
    <property type="entry name" value="PROTEIN CBR-CLEC-78"/>
    <property type="match status" value="1"/>
</dbReference>
<dbReference type="Pfam" id="PF00084">
    <property type="entry name" value="Sushi"/>
    <property type="match status" value="3"/>
</dbReference>
<dbReference type="PANTHER" id="PTHR45656:SF4">
    <property type="entry name" value="PROTEIN CBR-CLEC-78"/>
    <property type="match status" value="1"/>
</dbReference>
<dbReference type="GO" id="GO:0010596">
    <property type="term" value="P:negative regulation of endothelial cell migration"/>
    <property type="evidence" value="ECO:0007669"/>
    <property type="project" value="Ensembl"/>
</dbReference>
<evidence type="ECO:0000256" key="3">
    <source>
        <dbReference type="ARBA" id="ARBA00020104"/>
    </source>
</evidence>
<dbReference type="Proteomes" id="UP000007267">
    <property type="component" value="Unassembled WGS sequence"/>
</dbReference>
<dbReference type="GO" id="GO:0034392">
    <property type="term" value="P:negative regulation of smooth muscle cell apoptotic process"/>
    <property type="evidence" value="ECO:0007669"/>
    <property type="project" value="Ensembl"/>
</dbReference>
<feature type="signal peptide" evidence="14">
    <location>
        <begin position="1"/>
        <end position="19"/>
    </location>
</feature>
<evidence type="ECO:0000313" key="16">
    <source>
        <dbReference type="Ensembl" id="ENSPSIP00000017928.1"/>
    </source>
</evidence>
<dbReference type="GO" id="GO:0033033">
    <property type="term" value="P:negative regulation of myeloid cell apoptotic process"/>
    <property type="evidence" value="ECO:0007669"/>
    <property type="project" value="Ensembl"/>
</dbReference>
<evidence type="ECO:0000256" key="1">
    <source>
        <dbReference type="ARBA" id="ARBA00003651"/>
    </source>
</evidence>
<feature type="disulfide bond" evidence="13">
    <location>
        <begin position="110"/>
        <end position="137"/>
    </location>
</feature>
<dbReference type="CDD" id="cd00033">
    <property type="entry name" value="CCP"/>
    <property type="match status" value="4"/>
</dbReference>
<evidence type="ECO:0000256" key="8">
    <source>
        <dbReference type="ARBA" id="ARBA00022737"/>
    </source>
</evidence>
<dbReference type="Ensembl" id="ENSPSIT00000018011.1">
    <property type="protein sequence ID" value="ENSPSIP00000017928.1"/>
    <property type="gene ID" value="ENSPSIG00000015913.1"/>
</dbReference>
<keyword evidence="5 13" id="KW-0768">Sushi</keyword>
<dbReference type="GO" id="GO:0007597">
    <property type="term" value="P:blood coagulation, intrinsic pathway"/>
    <property type="evidence" value="ECO:0007669"/>
    <property type="project" value="Ensembl"/>
</dbReference>
<dbReference type="SMART" id="SM00032">
    <property type="entry name" value="CCP"/>
    <property type="match status" value="4"/>
</dbReference>
<feature type="domain" description="Sushi" evidence="15">
    <location>
        <begin position="203"/>
        <end position="255"/>
    </location>
</feature>